<dbReference type="EMBL" id="JAAOCA010000025">
    <property type="protein sequence ID" value="MBD1600832.1"/>
    <property type="molecule type" value="Genomic_DNA"/>
</dbReference>
<comment type="similarity">
    <text evidence="1 5">Belongs to the ClpX chaperone family. HslU subfamily.</text>
</comment>
<comment type="caution">
    <text evidence="8">The sequence shown here is derived from an EMBL/GenBank/DDBJ whole genome shotgun (WGS) entry which is preliminary data.</text>
</comment>
<dbReference type="InterPro" id="IPR003593">
    <property type="entry name" value="AAA+_ATPase"/>
</dbReference>
<accession>A0ABR7Z614</accession>
<dbReference type="InterPro" id="IPR003959">
    <property type="entry name" value="ATPase_AAA_core"/>
</dbReference>
<evidence type="ECO:0000256" key="5">
    <source>
        <dbReference type="HAMAP-Rule" id="MF_00249"/>
    </source>
</evidence>
<dbReference type="InterPro" id="IPR004491">
    <property type="entry name" value="HslU"/>
</dbReference>
<dbReference type="SMART" id="SM01086">
    <property type="entry name" value="ClpB_D2-small"/>
    <property type="match status" value="1"/>
</dbReference>
<keyword evidence="2 5" id="KW-0547">Nucleotide-binding</keyword>
<dbReference type="PANTHER" id="PTHR48102">
    <property type="entry name" value="ATP-DEPENDENT CLP PROTEASE ATP-BINDING SUBUNIT CLPX-LIKE, MITOCHONDRIAL-RELATED"/>
    <property type="match status" value="1"/>
</dbReference>
<dbReference type="CDD" id="cd19498">
    <property type="entry name" value="RecA-like_HslU"/>
    <property type="match status" value="1"/>
</dbReference>
<feature type="domain" description="AAA+ ATPase" evidence="6">
    <location>
        <begin position="48"/>
        <end position="329"/>
    </location>
</feature>
<comment type="subunit">
    <text evidence="5">A double ring-shaped homohexamer of HslV is capped on each side by a ring-shaped HslU homohexamer. The assembly of the HslU/HslV complex is dependent on binding of ATP.</text>
</comment>
<dbReference type="RefSeq" id="WP_190423480.1">
    <property type="nucleotide sequence ID" value="NZ_JAAOCA010000025.1"/>
</dbReference>
<dbReference type="HAMAP" id="MF_00249">
    <property type="entry name" value="HslU"/>
    <property type="match status" value="1"/>
</dbReference>
<keyword evidence="9" id="KW-1185">Reference proteome</keyword>
<keyword evidence="3 5" id="KW-0067">ATP-binding</keyword>
<dbReference type="Gene3D" id="1.10.8.10">
    <property type="entry name" value="DNA helicase RuvA subunit, C-terminal domain"/>
    <property type="match status" value="1"/>
</dbReference>
<keyword evidence="8" id="KW-0645">Protease</keyword>
<reference evidence="8 9" key="1">
    <citation type="journal article" date="2020" name="Insects">
        <title>Bacteria Belonging to Pseudomonas typographi sp. nov. from the Bark Beetle Ips typographus Have Genomic Potential to Aid in the Host Ecology.</title>
        <authorList>
            <person name="Peral-Aranega E."/>
            <person name="Saati-Santamaria Z."/>
            <person name="Kolarik M."/>
            <person name="Rivas R."/>
            <person name="Garcia-Fraile P."/>
        </authorList>
    </citation>
    <scope>NUCLEOTIDE SEQUENCE [LARGE SCALE GENOMIC DNA]</scope>
    <source>
        <strain evidence="8 9">CA3A</strain>
    </source>
</reference>
<dbReference type="InterPro" id="IPR019489">
    <property type="entry name" value="Clp_ATPase_C"/>
</dbReference>
<dbReference type="Proteomes" id="UP000805841">
    <property type="component" value="Unassembled WGS sequence"/>
</dbReference>
<organism evidence="8 9">
    <name type="scientific">Pseudomonas typographi</name>
    <dbReference type="NCBI Taxonomy" id="2715964"/>
    <lineage>
        <taxon>Bacteria</taxon>
        <taxon>Pseudomonadati</taxon>
        <taxon>Pseudomonadota</taxon>
        <taxon>Gammaproteobacteria</taxon>
        <taxon>Pseudomonadales</taxon>
        <taxon>Pseudomonadaceae</taxon>
        <taxon>Pseudomonas</taxon>
    </lineage>
</organism>
<feature type="binding site" evidence="5">
    <location>
        <position position="253"/>
    </location>
    <ligand>
        <name>ATP</name>
        <dbReference type="ChEBI" id="CHEBI:30616"/>
    </ligand>
</feature>
<dbReference type="PANTHER" id="PTHR48102:SF3">
    <property type="entry name" value="ATP-DEPENDENT PROTEASE ATPASE SUBUNIT HSLU"/>
    <property type="match status" value="1"/>
</dbReference>
<comment type="subcellular location">
    <subcellularLocation>
        <location evidence="5">Cytoplasm</location>
    </subcellularLocation>
</comment>
<dbReference type="Gene3D" id="1.10.8.60">
    <property type="match status" value="1"/>
</dbReference>
<sequence length="444" mass="49547">MSMTPREIVHELDRHIIGQDDAKRAVAIALRNRWRRMQLPAELRTEVTPKNILMIGPTGVGKTEIARRLAKLANAPFLKVEATKFTEVGYVGRDVESIIRDLADAALKLLREQEVVKVRHRAEDAAEDRILDALLPQARSFGDDAPSSADSNTRQLFRKRLREGQLDDKEIEIEVAEAAGVDISAPPGMEEMTNQLQNLFANMGKGRRKSRKLKVKEALKMVRDEEAARLVNEEELKAKALEAVEQHGIVFIDEIDKVAKRGNVGGADVSREGVQRDLLPLIEGCTVNTKLGMVKTDHILFIASGAFHLSKPSDLVPELQGRLPIRVELKPLTPSDFERILSEPHASLTEQYRELLATEGLGIEFVPDGIKRLAEIAWQVNEKTENIGARRLHTLLERLLEEVSFSAGDLAGTQNGQAIRIDAEYVNSHLGELAQNEDLSRYIL</sequence>
<evidence type="ECO:0000256" key="1">
    <source>
        <dbReference type="ARBA" id="ARBA00009771"/>
    </source>
</evidence>
<keyword evidence="5" id="KW-0963">Cytoplasm</keyword>
<dbReference type="NCBIfam" id="NF003544">
    <property type="entry name" value="PRK05201.1"/>
    <property type="match status" value="1"/>
</dbReference>
<evidence type="ECO:0000259" key="7">
    <source>
        <dbReference type="SMART" id="SM01086"/>
    </source>
</evidence>
<dbReference type="GO" id="GO:0006508">
    <property type="term" value="P:proteolysis"/>
    <property type="evidence" value="ECO:0007669"/>
    <property type="project" value="UniProtKB-KW"/>
</dbReference>
<dbReference type="InterPro" id="IPR027417">
    <property type="entry name" value="P-loop_NTPase"/>
</dbReference>
<dbReference type="Pfam" id="PF00004">
    <property type="entry name" value="AAA"/>
    <property type="match status" value="1"/>
</dbReference>
<dbReference type="InterPro" id="IPR050052">
    <property type="entry name" value="ATP-dep_Clp_protease_ClpX"/>
</dbReference>
<comment type="function">
    <text evidence="5">ATPase subunit of a proteasome-like degradation complex; this subunit has chaperone activity. The binding of ATP and its subsequent hydrolysis by HslU are essential for unfolding of protein substrates subsequently hydrolyzed by HslV. HslU recognizes the N-terminal part of its protein substrates and unfolds these before they are guided to HslV for hydrolysis.</text>
</comment>
<keyword evidence="8" id="KW-0378">Hydrolase</keyword>
<dbReference type="SMART" id="SM00382">
    <property type="entry name" value="AAA"/>
    <property type="match status" value="1"/>
</dbReference>
<evidence type="ECO:0000256" key="2">
    <source>
        <dbReference type="ARBA" id="ARBA00022741"/>
    </source>
</evidence>
<evidence type="ECO:0000259" key="6">
    <source>
        <dbReference type="SMART" id="SM00382"/>
    </source>
</evidence>
<proteinExistence type="inferred from homology"/>
<evidence type="ECO:0000313" key="9">
    <source>
        <dbReference type="Proteomes" id="UP000805841"/>
    </source>
</evidence>
<evidence type="ECO:0000256" key="3">
    <source>
        <dbReference type="ARBA" id="ARBA00022840"/>
    </source>
</evidence>
<name>A0ABR7Z614_9PSED</name>
<feature type="domain" description="Clp ATPase C-terminal" evidence="7">
    <location>
        <begin position="332"/>
        <end position="430"/>
    </location>
</feature>
<dbReference type="Gene3D" id="3.40.50.300">
    <property type="entry name" value="P-loop containing nucleotide triphosphate hydrolases"/>
    <property type="match status" value="2"/>
</dbReference>
<feature type="binding site" evidence="5">
    <location>
        <position position="318"/>
    </location>
    <ligand>
        <name>ATP</name>
        <dbReference type="ChEBI" id="CHEBI:30616"/>
    </ligand>
</feature>
<dbReference type="NCBIfam" id="TIGR00390">
    <property type="entry name" value="hslU"/>
    <property type="match status" value="1"/>
</dbReference>
<keyword evidence="4 5" id="KW-0143">Chaperone</keyword>
<dbReference type="SUPFAM" id="SSF52540">
    <property type="entry name" value="P-loop containing nucleoside triphosphate hydrolases"/>
    <property type="match status" value="1"/>
</dbReference>
<protein>
    <recommendedName>
        <fullName evidence="5">ATP-dependent protease ATPase subunit HslU</fullName>
    </recommendedName>
    <alternativeName>
        <fullName evidence="5">Unfoldase HslU</fullName>
    </alternativeName>
</protein>
<dbReference type="Pfam" id="PF07724">
    <property type="entry name" value="AAA_2"/>
    <property type="match status" value="1"/>
</dbReference>
<feature type="binding site" evidence="5">
    <location>
        <begin position="59"/>
        <end position="64"/>
    </location>
    <ligand>
        <name>ATP</name>
        <dbReference type="ChEBI" id="CHEBI:30616"/>
    </ligand>
</feature>
<dbReference type="GO" id="GO:0008233">
    <property type="term" value="F:peptidase activity"/>
    <property type="evidence" value="ECO:0007669"/>
    <property type="project" value="UniProtKB-KW"/>
</dbReference>
<gene>
    <name evidence="5 8" type="primary">hslU</name>
    <name evidence="8" type="ORF">HAQ05_19285</name>
</gene>
<feature type="binding site" evidence="5">
    <location>
        <position position="390"/>
    </location>
    <ligand>
        <name>ATP</name>
        <dbReference type="ChEBI" id="CHEBI:30616"/>
    </ligand>
</feature>
<evidence type="ECO:0000256" key="4">
    <source>
        <dbReference type="ARBA" id="ARBA00023186"/>
    </source>
</evidence>
<evidence type="ECO:0000313" key="8">
    <source>
        <dbReference type="EMBL" id="MBD1600832.1"/>
    </source>
</evidence>
<feature type="binding site" evidence="5">
    <location>
        <position position="17"/>
    </location>
    <ligand>
        <name>ATP</name>
        <dbReference type="ChEBI" id="CHEBI:30616"/>
    </ligand>
</feature>